<evidence type="ECO:0000313" key="1">
    <source>
        <dbReference type="EMBL" id="MFD2098875.1"/>
    </source>
</evidence>
<dbReference type="RefSeq" id="WP_379829642.1">
    <property type="nucleotide sequence ID" value="NZ_JBHUHU010000001.1"/>
</dbReference>
<accession>A0ABW4XVI3</accession>
<dbReference type="Proteomes" id="UP001597342">
    <property type="component" value="Unassembled WGS sequence"/>
</dbReference>
<evidence type="ECO:0000313" key="2">
    <source>
        <dbReference type="Proteomes" id="UP001597342"/>
    </source>
</evidence>
<sequence length="130" mass="14596">MAGEKMEELVLVTNDGYSGIAQFDVMAIRDTKSLNKFYSQINKTRKPGLPVPMIDFSHEMAIVVCMGEQQGLVEPLLSKINETNEELTVAVELSKVDGQEKNEDAPISYPFYLYKMPASSKTLNFQKVGW</sequence>
<comment type="caution">
    <text evidence="1">The sequence shown here is derived from an EMBL/GenBank/DDBJ whole genome shotgun (WGS) entry which is preliminary data.</text>
</comment>
<protein>
    <submittedName>
        <fullName evidence="1">Uncharacterized protein</fullName>
    </submittedName>
</protein>
<reference evidence="2" key="1">
    <citation type="journal article" date="2019" name="Int. J. Syst. Evol. Microbiol.">
        <title>The Global Catalogue of Microorganisms (GCM) 10K type strain sequencing project: providing services to taxonomists for standard genome sequencing and annotation.</title>
        <authorList>
            <consortium name="The Broad Institute Genomics Platform"/>
            <consortium name="The Broad Institute Genome Sequencing Center for Infectious Disease"/>
            <person name="Wu L."/>
            <person name="Ma J."/>
        </authorList>
    </citation>
    <scope>NUCLEOTIDE SEQUENCE [LARGE SCALE GENOMIC DNA]</scope>
    <source>
        <strain evidence="2">JCM 3389</strain>
    </source>
</reference>
<dbReference type="EMBL" id="JBHUHU010000001">
    <property type="protein sequence ID" value="MFD2098875.1"/>
    <property type="molecule type" value="Genomic_DNA"/>
</dbReference>
<proteinExistence type="predicted"/>
<name>A0ABW4XVI3_9FLAO</name>
<keyword evidence="2" id="KW-1185">Reference proteome</keyword>
<gene>
    <name evidence="1" type="ORF">ACFSJE_03755</name>
</gene>
<organism evidence="1 2">
    <name type="scientific">Flagellimonas iocasae</name>
    <dbReference type="NCBI Taxonomy" id="2055905"/>
    <lineage>
        <taxon>Bacteria</taxon>
        <taxon>Pseudomonadati</taxon>
        <taxon>Bacteroidota</taxon>
        <taxon>Flavobacteriia</taxon>
        <taxon>Flavobacteriales</taxon>
        <taxon>Flavobacteriaceae</taxon>
        <taxon>Flagellimonas</taxon>
    </lineage>
</organism>